<gene>
    <name evidence="3" type="ORF">GCM10023147_08930</name>
</gene>
<protein>
    <recommendedName>
        <fullName evidence="2">HTH cro/C1-type domain-containing protein</fullName>
    </recommendedName>
</protein>
<comment type="caution">
    <text evidence="3">The sequence shown here is derived from an EMBL/GenBank/DDBJ whole genome shotgun (WGS) entry which is preliminary data.</text>
</comment>
<feature type="region of interest" description="Disordered" evidence="1">
    <location>
        <begin position="1"/>
        <end position="36"/>
    </location>
</feature>
<evidence type="ECO:0000313" key="4">
    <source>
        <dbReference type="Proteomes" id="UP001500635"/>
    </source>
</evidence>
<reference evidence="4" key="1">
    <citation type="journal article" date="2019" name="Int. J. Syst. Evol. Microbiol.">
        <title>The Global Catalogue of Microorganisms (GCM) 10K type strain sequencing project: providing services to taxonomists for standard genome sequencing and annotation.</title>
        <authorList>
            <consortium name="The Broad Institute Genomics Platform"/>
            <consortium name="The Broad Institute Genome Sequencing Center for Infectious Disease"/>
            <person name="Wu L."/>
            <person name="Ma J."/>
        </authorList>
    </citation>
    <scope>NUCLEOTIDE SEQUENCE [LARGE SCALE GENOMIC DNA]</scope>
    <source>
        <strain evidence="4">JCM 17688</strain>
    </source>
</reference>
<feature type="domain" description="HTH cro/C1-type" evidence="2">
    <location>
        <begin position="232"/>
        <end position="289"/>
    </location>
</feature>
<dbReference type="EMBL" id="BAABFR010000009">
    <property type="protein sequence ID" value="GAA4386130.1"/>
    <property type="molecule type" value="Genomic_DNA"/>
</dbReference>
<keyword evidence="4" id="KW-1185">Reference proteome</keyword>
<dbReference type="Pfam" id="PF01381">
    <property type="entry name" value="HTH_3"/>
    <property type="match status" value="1"/>
</dbReference>
<dbReference type="InterPro" id="IPR001387">
    <property type="entry name" value="Cro/C1-type_HTH"/>
</dbReference>
<dbReference type="CDD" id="cd00093">
    <property type="entry name" value="HTH_XRE"/>
    <property type="match status" value="1"/>
</dbReference>
<accession>A0ABP8J6V9</accession>
<feature type="compositionally biased region" description="Basic and acidic residues" evidence="1">
    <location>
        <begin position="14"/>
        <end position="24"/>
    </location>
</feature>
<dbReference type="SUPFAM" id="SSF47413">
    <property type="entry name" value="lambda repressor-like DNA-binding domains"/>
    <property type="match status" value="1"/>
</dbReference>
<sequence>MPGTHPVELPQRGGGRDPAVHHVDAQASATGRDRGRRALGGAQQFAGVRQERLAVDGEPHARRCARGETYAELTLERREPLGRRLLRDAELVGGGLDPAGVRDGHEGGDRIELHGPNLPAQPAVVARRAGGCWRPAPSPGFDIGMRMTRPGPEFRWLWAAYAVSAYGSGPLRTHCPLRNIYDTIGLRGVITMTGTSAFWDDLARDLKDPEFLREFVVESMRIATIDEVVNALDDAREAAGLSKAALARAIQVDPATIRRLFASDKSNPTLGTLAEVAAALGMRITIEPLAEEERTWVTEPLLAGRTADPAGLARHLHGLRTRSKVPA</sequence>
<dbReference type="SMART" id="SM00530">
    <property type="entry name" value="HTH_XRE"/>
    <property type="match status" value="1"/>
</dbReference>
<evidence type="ECO:0000259" key="2">
    <source>
        <dbReference type="PROSITE" id="PS50943"/>
    </source>
</evidence>
<dbReference type="PROSITE" id="PS50943">
    <property type="entry name" value="HTH_CROC1"/>
    <property type="match status" value="1"/>
</dbReference>
<evidence type="ECO:0000256" key="1">
    <source>
        <dbReference type="SAM" id="MobiDB-lite"/>
    </source>
</evidence>
<evidence type="ECO:0000313" key="3">
    <source>
        <dbReference type="EMBL" id="GAA4386130.1"/>
    </source>
</evidence>
<organism evidence="3 4">
    <name type="scientific">Tsukamurella soli</name>
    <dbReference type="NCBI Taxonomy" id="644556"/>
    <lineage>
        <taxon>Bacteria</taxon>
        <taxon>Bacillati</taxon>
        <taxon>Actinomycetota</taxon>
        <taxon>Actinomycetes</taxon>
        <taxon>Mycobacteriales</taxon>
        <taxon>Tsukamurellaceae</taxon>
        <taxon>Tsukamurella</taxon>
    </lineage>
</organism>
<proteinExistence type="predicted"/>
<name>A0ABP8J6V9_9ACTN</name>
<dbReference type="Proteomes" id="UP001500635">
    <property type="component" value="Unassembled WGS sequence"/>
</dbReference>
<dbReference type="InterPro" id="IPR010982">
    <property type="entry name" value="Lambda_DNA-bd_dom_sf"/>
</dbReference>
<dbReference type="Gene3D" id="1.10.260.40">
    <property type="entry name" value="lambda repressor-like DNA-binding domains"/>
    <property type="match status" value="1"/>
</dbReference>